<dbReference type="Pfam" id="PF00905">
    <property type="entry name" value="Transpeptidase"/>
    <property type="match status" value="1"/>
</dbReference>
<dbReference type="InterPro" id="IPR050515">
    <property type="entry name" value="Beta-lactam/transpept"/>
</dbReference>
<dbReference type="GO" id="GO:0071555">
    <property type="term" value="P:cell wall organization"/>
    <property type="evidence" value="ECO:0007669"/>
    <property type="project" value="TreeGrafter"/>
</dbReference>
<feature type="compositionally biased region" description="Acidic residues" evidence="1">
    <location>
        <begin position="1"/>
        <end position="10"/>
    </location>
</feature>
<feature type="domain" description="Penicillin-binding protein transpeptidase" evidence="3">
    <location>
        <begin position="180"/>
        <end position="487"/>
    </location>
</feature>
<dbReference type="Gene3D" id="3.90.1310.10">
    <property type="entry name" value="Penicillin-binding protein 2a (Domain 2)"/>
    <property type="match status" value="1"/>
</dbReference>
<evidence type="ECO:0000256" key="2">
    <source>
        <dbReference type="SAM" id="Phobius"/>
    </source>
</evidence>
<dbReference type="InterPro" id="IPR054120">
    <property type="entry name" value="PBPA_dimer"/>
</dbReference>
<reference evidence="5" key="1">
    <citation type="journal article" date="2021" name="PeerJ">
        <title>Extensive microbial diversity within the chicken gut microbiome revealed by metagenomics and culture.</title>
        <authorList>
            <person name="Gilroy R."/>
            <person name="Ravi A."/>
            <person name="Getino M."/>
            <person name="Pursley I."/>
            <person name="Horton D.L."/>
            <person name="Alikhan N.F."/>
            <person name="Baker D."/>
            <person name="Gharbi K."/>
            <person name="Hall N."/>
            <person name="Watson M."/>
            <person name="Adriaenssens E.M."/>
            <person name="Foster-Nyarko E."/>
            <person name="Jarju S."/>
            <person name="Secka A."/>
            <person name="Antonio M."/>
            <person name="Oren A."/>
            <person name="Chaudhuri R.R."/>
            <person name="La Ragione R."/>
            <person name="Hildebrand F."/>
            <person name="Pallen M.J."/>
        </authorList>
    </citation>
    <scope>NUCLEOTIDE SEQUENCE</scope>
    <source>
        <strain evidence="5">CHK192-9172</strain>
    </source>
</reference>
<dbReference type="PANTHER" id="PTHR30627">
    <property type="entry name" value="PEPTIDOGLYCAN D,D-TRANSPEPTIDASE"/>
    <property type="match status" value="1"/>
</dbReference>
<dbReference type="GO" id="GO:0008658">
    <property type="term" value="F:penicillin binding"/>
    <property type="evidence" value="ECO:0007669"/>
    <property type="project" value="InterPro"/>
</dbReference>
<dbReference type="EMBL" id="DXCH01000035">
    <property type="protein sequence ID" value="HIZ06543.1"/>
    <property type="molecule type" value="Genomic_DNA"/>
</dbReference>
<comment type="caution">
    <text evidence="5">The sequence shown here is derived from an EMBL/GenBank/DDBJ whole genome shotgun (WGS) entry which is preliminary data.</text>
</comment>
<evidence type="ECO:0000313" key="5">
    <source>
        <dbReference type="EMBL" id="HIZ06543.1"/>
    </source>
</evidence>
<feature type="region of interest" description="Disordered" evidence="1">
    <location>
        <begin position="1"/>
        <end position="24"/>
    </location>
</feature>
<keyword evidence="2" id="KW-0472">Membrane</keyword>
<gene>
    <name evidence="5" type="ORF">IAA08_01250</name>
</gene>
<keyword evidence="2" id="KW-0812">Transmembrane</keyword>
<sequence>MIDLDQDSEKEENRGSTRRISTKSGKTGRNREFAVITYLFLAIFLILIAYFIYFQVFRSEEVINSPYNARADLYAEHVVRGDIVSSDGEVLAETVVGSDGTESRNYPYGDMFAHAVGYVNNGKSGIESQANFRLLRSHSFFLVQIMNDIRDEKNQGDTVVSTLDYRIQKAAYDALGNQDGAVVVLEPSTGKILAMVSKPDFDPNTLEEQWDSIVSDEDSSVLLNRATQGLYPPGSTFKIVTALEYIRENGVNNNFTFDCEGSVEADGQVIHCYNNSVHGQEDFKTAFAKSCNSAFATIGLDLNLKKYASLADDMLFNKNLPTSLTTNKSRFSLGTDASTGEIMQTAIGQGKTLVTPLHMAMIAGAVDNGGVVMKPYIIDRIENDGGIAIRNYKPSEYGSIISEKEAGILQELMEGVVSEGTASALSGQSYDAAGKTGSAEYDEQGHSHGWFVGYGSKDSYEDIAIAVIVEKGGSGSSSAVPVAKKVFDTYFNTKS</sequence>
<dbReference type="SUPFAM" id="SSF56601">
    <property type="entry name" value="beta-lactamase/transpeptidase-like"/>
    <property type="match status" value="1"/>
</dbReference>
<dbReference type="Pfam" id="PF21922">
    <property type="entry name" value="PBP_dimer_2"/>
    <property type="match status" value="1"/>
</dbReference>
<dbReference type="AlphaFoldDB" id="A0A9D2D0Z0"/>
<dbReference type="GO" id="GO:0071972">
    <property type="term" value="F:peptidoglycan L,D-transpeptidase activity"/>
    <property type="evidence" value="ECO:0007669"/>
    <property type="project" value="TreeGrafter"/>
</dbReference>
<dbReference type="Gene3D" id="3.40.710.10">
    <property type="entry name" value="DD-peptidase/beta-lactamase superfamily"/>
    <property type="match status" value="1"/>
</dbReference>
<organism evidence="5 6">
    <name type="scientific">Candidatus Eubacterium avistercoris</name>
    <dbReference type="NCBI Taxonomy" id="2838567"/>
    <lineage>
        <taxon>Bacteria</taxon>
        <taxon>Bacillati</taxon>
        <taxon>Bacillota</taxon>
        <taxon>Clostridia</taxon>
        <taxon>Eubacteriales</taxon>
        <taxon>Eubacteriaceae</taxon>
        <taxon>Eubacterium</taxon>
    </lineage>
</organism>
<protein>
    <submittedName>
        <fullName evidence="5">Penicillin-binding protein 2</fullName>
    </submittedName>
</protein>
<keyword evidence="2" id="KW-1133">Transmembrane helix</keyword>
<feature type="transmembrane region" description="Helical" evidence="2">
    <location>
        <begin position="33"/>
        <end position="53"/>
    </location>
</feature>
<dbReference type="PANTHER" id="PTHR30627:SF24">
    <property type="entry name" value="PENICILLIN-BINDING PROTEIN 4B"/>
    <property type="match status" value="1"/>
</dbReference>
<evidence type="ECO:0000313" key="6">
    <source>
        <dbReference type="Proteomes" id="UP000824024"/>
    </source>
</evidence>
<evidence type="ECO:0000256" key="1">
    <source>
        <dbReference type="SAM" id="MobiDB-lite"/>
    </source>
</evidence>
<dbReference type="Proteomes" id="UP000824024">
    <property type="component" value="Unassembled WGS sequence"/>
</dbReference>
<dbReference type="InterPro" id="IPR012338">
    <property type="entry name" value="Beta-lactam/transpept-like"/>
</dbReference>
<dbReference type="GO" id="GO:0005886">
    <property type="term" value="C:plasma membrane"/>
    <property type="evidence" value="ECO:0007669"/>
    <property type="project" value="TreeGrafter"/>
</dbReference>
<reference evidence="5" key="2">
    <citation type="submission" date="2021-04" db="EMBL/GenBank/DDBJ databases">
        <authorList>
            <person name="Gilroy R."/>
        </authorList>
    </citation>
    <scope>NUCLEOTIDE SEQUENCE</scope>
    <source>
        <strain evidence="5">CHK192-9172</strain>
    </source>
</reference>
<evidence type="ECO:0000259" key="4">
    <source>
        <dbReference type="Pfam" id="PF21922"/>
    </source>
</evidence>
<name>A0A9D2D0Z0_9FIRM</name>
<accession>A0A9D2D0Z0</accession>
<proteinExistence type="predicted"/>
<evidence type="ECO:0000259" key="3">
    <source>
        <dbReference type="Pfam" id="PF00905"/>
    </source>
</evidence>
<dbReference type="InterPro" id="IPR001460">
    <property type="entry name" value="PCN-bd_Tpept"/>
</dbReference>
<feature type="domain" description="Penicillin binding protein A dimerisation" evidence="4">
    <location>
        <begin position="80"/>
        <end position="159"/>
    </location>
</feature>